<evidence type="ECO:0000256" key="1">
    <source>
        <dbReference type="ARBA" id="ARBA00023015"/>
    </source>
</evidence>
<dbReference type="InterPro" id="IPR011991">
    <property type="entry name" value="ArsR-like_HTH"/>
</dbReference>
<dbReference type="SMART" id="SM00344">
    <property type="entry name" value="HTH_ASNC"/>
    <property type="match status" value="1"/>
</dbReference>
<dbReference type="InterPro" id="IPR036388">
    <property type="entry name" value="WH-like_DNA-bd_sf"/>
</dbReference>
<gene>
    <name evidence="5" type="ORF">GCM10010909_34090</name>
</gene>
<evidence type="ECO:0000259" key="4">
    <source>
        <dbReference type="PROSITE" id="PS50956"/>
    </source>
</evidence>
<feature type="domain" description="HTH asnC-type" evidence="4">
    <location>
        <begin position="4"/>
        <end position="65"/>
    </location>
</feature>
<accession>A0ABQ6ABN2</accession>
<dbReference type="Proteomes" id="UP001156641">
    <property type="component" value="Unassembled WGS sequence"/>
</dbReference>
<sequence>MNEIDARDVQILNALQGDGRLSNADLAEKVNLSPSACLRRLHLLMQGDLVAGTHLVLDQKAAGYPGTAYVFITLDGQDRKKLDAFEAKVNLVPQIQECYLLAGQSDYLLRVIFRDMEDLERLHSEVLTSVPGVSRVQSTLTLRTVKRTARLPL</sequence>
<dbReference type="PANTHER" id="PTHR30154:SF34">
    <property type="entry name" value="TRANSCRIPTIONAL REGULATOR AZLB"/>
    <property type="match status" value="1"/>
</dbReference>
<dbReference type="PROSITE" id="PS50956">
    <property type="entry name" value="HTH_ASNC_2"/>
    <property type="match status" value="1"/>
</dbReference>
<keyword evidence="6" id="KW-1185">Reference proteome</keyword>
<dbReference type="InterPro" id="IPR019887">
    <property type="entry name" value="Tscrpt_reg_AsnC/Lrp_C"/>
</dbReference>
<dbReference type="InterPro" id="IPR036390">
    <property type="entry name" value="WH_DNA-bd_sf"/>
</dbReference>
<keyword evidence="3" id="KW-0804">Transcription</keyword>
<evidence type="ECO:0000313" key="6">
    <source>
        <dbReference type="Proteomes" id="UP001156641"/>
    </source>
</evidence>
<dbReference type="Pfam" id="PF01037">
    <property type="entry name" value="AsnC_trans_reg"/>
    <property type="match status" value="1"/>
</dbReference>
<dbReference type="Pfam" id="PF13404">
    <property type="entry name" value="HTH_AsnC-type"/>
    <property type="match status" value="1"/>
</dbReference>
<proteinExistence type="predicted"/>
<evidence type="ECO:0000256" key="3">
    <source>
        <dbReference type="ARBA" id="ARBA00023163"/>
    </source>
</evidence>
<comment type="caution">
    <text evidence="5">The sequence shown here is derived from an EMBL/GenBank/DDBJ whole genome shotgun (WGS) entry which is preliminary data.</text>
</comment>
<dbReference type="PRINTS" id="PR00033">
    <property type="entry name" value="HTHASNC"/>
</dbReference>
<evidence type="ECO:0000256" key="2">
    <source>
        <dbReference type="ARBA" id="ARBA00023125"/>
    </source>
</evidence>
<dbReference type="InterPro" id="IPR011008">
    <property type="entry name" value="Dimeric_a/b-barrel"/>
</dbReference>
<evidence type="ECO:0000313" key="5">
    <source>
        <dbReference type="EMBL" id="GLR68727.1"/>
    </source>
</evidence>
<dbReference type="SUPFAM" id="SSF46785">
    <property type="entry name" value="Winged helix' DNA-binding domain"/>
    <property type="match status" value="1"/>
</dbReference>
<protein>
    <submittedName>
        <fullName evidence="5">AsnC family transcriptional regulator</fullName>
    </submittedName>
</protein>
<dbReference type="InterPro" id="IPR000485">
    <property type="entry name" value="AsnC-type_HTH_dom"/>
</dbReference>
<dbReference type="PANTHER" id="PTHR30154">
    <property type="entry name" value="LEUCINE-RESPONSIVE REGULATORY PROTEIN"/>
    <property type="match status" value="1"/>
</dbReference>
<dbReference type="Gene3D" id="3.30.70.920">
    <property type="match status" value="1"/>
</dbReference>
<dbReference type="InterPro" id="IPR019888">
    <property type="entry name" value="Tscrpt_reg_AsnC-like"/>
</dbReference>
<keyword evidence="2" id="KW-0238">DNA-binding</keyword>
<dbReference type="Gene3D" id="1.10.10.10">
    <property type="entry name" value="Winged helix-like DNA-binding domain superfamily/Winged helix DNA-binding domain"/>
    <property type="match status" value="1"/>
</dbReference>
<reference evidence="6" key="1">
    <citation type="journal article" date="2019" name="Int. J. Syst. Evol. Microbiol.">
        <title>The Global Catalogue of Microorganisms (GCM) 10K type strain sequencing project: providing services to taxonomists for standard genome sequencing and annotation.</title>
        <authorList>
            <consortium name="The Broad Institute Genomics Platform"/>
            <consortium name="The Broad Institute Genome Sequencing Center for Infectious Disease"/>
            <person name="Wu L."/>
            <person name="Ma J."/>
        </authorList>
    </citation>
    <scope>NUCLEOTIDE SEQUENCE [LARGE SCALE GENOMIC DNA]</scope>
    <source>
        <strain evidence="6">NBRC 112502</strain>
    </source>
</reference>
<dbReference type="RefSeq" id="WP_284259581.1">
    <property type="nucleotide sequence ID" value="NZ_BSOS01000094.1"/>
</dbReference>
<dbReference type="EMBL" id="BSOS01000094">
    <property type="protein sequence ID" value="GLR68727.1"/>
    <property type="molecule type" value="Genomic_DNA"/>
</dbReference>
<name>A0ABQ6ABN2_9PROT</name>
<organism evidence="5 6">
    <name type="scientific">Acidocella aquatica</name>
    <dbReference type="NCBI Taxonomy" id="1922313"/>
    <lineage>
        <taxon>Bacteria</taxon>
        <taxon>Pseudomonadati</taxon>
        <taxon>Pseudomonadota</taxon>
        <taxon>Alphaproteobacteria</taxon>
        <taxon>Acetobacterales</taxon>
        <taxon>Acidocellaceae</taxon>
        <taxon>Acidocella</taxon>
    </lineage>
</organism>
<dbReference type="CDD" id="cd00090">
    <property type="entry name" value="HTH_ARSR"/>
    <property type="match status" value="1"/>
</dbReference>
<keyword evidence="1" id="KW-0805">Transcription regulation</keyword>
<dbReference type="SUPFAM" id="SSF54909">
    <property type="entry name" value="Dimeric alpha+beta barrel"/>
    <property type="match status" value="1"/>
</dbReference>